<evidence type="ECO:0000259" key="11">
    <source>
        <dbReference type="PROSITE" id="PS51746"/>
    </source>
</evidence>
<organism evidence="12 13">
    <name type="scientific">Rotaria sordida</name>
    <dbReference type="NCBI Taxonomy" id="392033"/>
    <lineage>
        <taxon>Eukaryota</taxon>
        <taxon>Metazoa</taxon>
        <taxon>Spiralia</taxon>
        <taxon>Gnathifera</taxon>
        <taxon>Rotifera</taxon>
        <taxon>Eurotatoria</taxon>
        <taxon>Bdelloidea</taxon>
        <taxon>Philodinida</taxon>
        <taxon>Philodinidae</taxon>
        <taxon>Rotaria</taxon>
    </lineage>
</organism>
<evidence type="ECO:0000256" key="2">
    <source>
        <dbReference type="ARBA" id="ARBA00006702"/>
    </source>
</evidence>
<evidence type="ECO:0000256" key="3">
    <source>
        <dbReference type="ARBA" id="ARBA00013081"/>
    </source>
</evidence>
<feature type="compositionally biased region" description="Polar residues" evidence="10">
    <location>
        <begin position="222"/>
        <end position="232"/>
    </location>
</feature>
<feature type="region of interest" description="Disordered" evidence="10">
    <location>
        <begin position="317"/>
        <end position="457"/>
    </location>
</feature>
<keyword evidence="8" id="KW-0464">Manganese</keyword>
<comment type="similarity">
    <text evidence="2 9">Belongs to the PP2C family.</text>
</comment>
<dbReference type="PROSITE" id="PS01032">
    <property type="entry name" value="PPM_1"/>
    <property type="match status" value="1"/>
</dbReference>
<dbReference type="InterPro" id="IPR001932">
    <property type="entry name" value="PPM-type_phosphatase-like_dom"/>
</dbReference>
<feature type="compositionally biased region" description="Low complexity" evidence="10">
    <location>
        <begin position="721"/>
        <end position="739"/>
    </location>
</feature>
<dbReference type="EC" id="3.1.3.16" evidence="3"/>
<keyword evidence="7 9" id="KW-0904">Protein phosphatase</keyword>
<feature type="region of interest" description="Disordered" evidence="10">
    <location>
        <begin position="215"/>
        <end position="237"/>
    </location>
</feature>
<feature type="compositionally biased region" description="Acidic residues" evidence="10">
    <location>
        <begin position="317"/>
        <end position="372"/>
    </location>
</feature>
<evidence type="ECO:0000256" key="4">
    <source>
        <dbReference type="ARBA" id="ARBA00022723"/>
    </source>
</evidence>
<comment type="caution">
    <text evidence="12">The sequence shown here is derived from an EMBL/GenBank/DDBJ whole genome shotgun (WGS) entry which is preliminary data.</text>
</comment>
<feature type="region of interest" description="Disordered" evidence="10">
    <location>
        <begin position="661"/>
        <end position="712"/>
    </location>
</feature>
<keyword evidence="6" id="KW-0460">Magnesium</keyword>
<evidence type="ECO:0000256" key="8">
    <source>
        <dbReference type="ARBA" id="ARBA00023211"/>
    </source>
</evidence>
<evidence type="ECO:0000313" key="12">
    <source>
        <dbReference type="EMBL" id="CAF3509473.1"/>
    </source>
</evidence>
<dbReference type="SMART" id="SM00332">
    <property type="entry name" value="PP2Cc"/>
    <property type="match status" value="1"/>
</dbReference>
<comment type="cofactor">
    <cofactor evidence="1">
        <name>Mn(2+)</name>
        <dbReference type="ChEBI" id="CHEBI:29035"/>
    </cofactor>
</comment>
<dbReference type="Proteomes" id="UP000663823">
    <property type="component" value="Unassembled WGS sequence"/>
</dbReference>
<keyword evidence="5 9" id="KW-0378">Hydrolase</keyword>
<evidence type="ECO:0000256" key="9">
    <source>
        <dbReference type="RuleBase" id="RU003465"/>
    </source>
</evidence>
<dbReference type="PROSITE" id="PS51746">
    <property type="entry name" value="PPM_2"/>
    <property type="match status" value="1"/>
</dbReference>
<dbReference type="InterPro" id="IPR000222">
    <property type="entry name" value="PP2C_BS"/>
</dbReference>
<evidence type="ECO:0000256" key="7">
    <source>
        <dbReference type="ARBA" id="ARBA00022912"/>
    </source>
</evidence>
<dbReference type="GO" id="GO:0046872">
    <property type="term" value="F:metal ion binding"/>
    <property type="evidence" value="ECO:0007669"/>
    <property type="project" value="UniProtKB-KW"/>
</dbReference>
<dbReference type="Gene3D" id="3.60.40.10">
    <property type="entry name" value="PPM-type phosphatase domain"/>
    <property type="match status" value="2"/>
</dbReference>
<dbReference type="EMBL" id="CAJOAX010000102">
    <property type="protein sequence ID" value="CAF3509473.1"/>
    <property type="molecule type" value="Genomic_DNA"/>
</dbReference>
<feature type="compositionally biased region" description="Acidic residues" evidence="10">
    <location>
        <begin position="408"/>
        <end position="443"/>
    </location>
</feature>
<dbReference type="AlphaFoldDB" id="A0A818HKF0"/>
<evidence type="ECO:0000256" key="10">
    <source>
        <dbReference type="SAM" id="MobiDB-lite"/>
    </source>
</evidence>
<dbReference type="PANTHER" id="PTHR13832">
    <property type="entry name" value="PROTEIN PHOSPHATASE 2C"/>
    <property type="match status" value="1"/>
</dbReference>
<dbReference type="PANTHER" id="PTHR13832:SF803">
    <property type="entry name" value="PROTEIN PHOSPHATASE 1G"/>
    <property type="match status" value="1"/>
</dbReference>
<feature type="domain" description="PPM-type phosphatase" evidence="11">
    <location>
        <begin position="23"/>
        <end position="630"/>
    </location>
</feature>
<protein>
    <recommendedName>
        <fullName evidence="3">protein-serine/threonine phosphatase</fullName>
        <ecNumber evidence="3">3.1.3.16</ecNumber>
    </recommendedName>
</protein>
<evidence type="ECO:0000256" key="1">
    <source>
        <dbReference type="ARBA" id="ARBA00001936"/>
    </source>
</evidence>
<sequence length="739" mass="83009">MGAYLSSPICDKDTIEGSNNRLAFAASSMQGWRMSQEDAHNAILDFDGKTSFFAVYDGHGGAEIALYCSRHFPDFLKQLDSYRKGQLNDALIEGFLKFDSLLLDTNVKEILQVLADSKDKNDNDEQMDDQTIDDINLSTNKNEENNHNEELNIEEAQLLKKEAELPIEELLKRYGDDGKYFQSPVISKNKKQIPLKNDDDDDEKIKNLEKLKELRDSEVTNEDNVTSSSPIDTDQIKSDVITHADEENIPTDDVLDRKIAETTSNGELSDATEVKPSSSESKTTSRRPRKSASNDTTIISSTTATSKSLTHHLLSDNIDELEDEDDFEYEESEDETSGDEAEDNEDDDENVVGEEDKEEEEEQGTEEEEEEEDKQRESSKAVEIKKLMKKSIMAILNRHTKKRKHNDDSEDDVKENQNEEQQEEDADDNEDEDEEDIDDENDTDLGKMLDMNSDPGSSSGCTAVVTLLRDKQLFVANAGDSRCVVCRNGRAIEMSIDHKPEDPQERARIEKAGYKVTLDGRVSGGLNLSRAIGDHAYKKTSKLPPEEQAITALPDIRTLTLEDQDEFMVIACDGIWNFMSSQDVVDFVRTRLEKKTLSQICEELFTHCLAPNTSGDGTGCDNMTAIIVKFNFNSQSTIEINQESTVLKSTEHSPWPTMFTSVNNKRSLSPEHALTKETNDDDGDDDDIHSKKFKITPENVTNNTVTSPSKTTGAFSFNVATTTNNNNNKNNNLNDDQQH</sequence>
<evidence type="ECO:0000256" key="5">
    <source>
        <dbReference type="ARBA" id="ARBA00022801"/>
    </source>
</evidence>
<dbReference type="InterPro" id="IPR015655">
    <property type="entry name" value="PP2C"/>
</dbReference>
<proteinExistence type="inferred from homology"/>
<feature type="compositionally biased region" description="Basic and acidic residues" evidence="10">
    <location>
        <begin position="373"/>
        <end position="386"/>
    </location>
</feature>
<feature type="region of interest" description="Disordered" evidence="10">
    <location>
        <begin position="120"/>
        <end position="146"/>
    </location>
</feature>
<dbReference type="GO" id="GO:0004722">
    <property type="term" value="F:protein serine/threonine phosphatase activity"/>
    <property type="evidence" value="ECO:0007669"/>
    <property type="project" value="UniProtKB-EC"/>
</dbReference>
<gene>
    <name evidence="12" type="ORF">OTI717_LOCUS2175</name>
</gene>
<reference evidence="12" key="1">
    <citation type="submission" date="2021-02" db="EMBL/GenBank/DDBJ databases">
        <authorList>
            <person name="Nowell W R."/>
        </authorList>
    </citation>
    <scope>NUCLEOTIDE SEQUENCE</scope>
</reference>
<feature type="compositionally biased region" description="Polar residues" evidence="10">
    <location>
        <begin position="698"/>
        <end position="712"/>
    </location>
</feature>
<feature type="region of interest" description="Disordered" evidence="10">
    <location>
        <begin position="720"/>
        <end position="739"/>
    </location>
</feature>
<keyword evidence="4" id="KW-0479">Metal-binding</keyword>
<evidence type="ECO:0000313" key="13">
    <source>
        <dbReference type="Proteomes" id="UP000663823"/>
    </source>
</evidence>
<dbReference type="Pfam" id="PF00481">
    <property type="entry name" value="PP2C"/>
    <property type="match status" value="2"/>
</dbReference>
<accession>A0A818HKF0</accession>
<name>A0A818HKF0_9BILA</name>
<feature type="region of interest" description="Disordered" evidence="10">
    <location>
        <begin position="262"/>
        <end position="299"/>
    </location>
</feature>
<evidence type="ECO:0000256" key="6">
    <source>
        <dbReference type="ARBA" id="ARBA00022842"/>
    </source>
</evidence>
<dbReference type="SUPFAM" id="SSF81606">
    <property type="entry name" value="PP2C-like"/>
    <property type="match status" value="2"/>
</dbReference>
<dbReference type="InterPro" id="IPR036457">
    <property type="entry name" value="PPM-type-like_dom_sf"/>
</dbReference>
<dbReference type="CDD" id="cd00143">
    <property type="entry name" value="PP2Cc"/>
    <property type="match status" value="1"/>
</dbReference>